<keyword evidence="3" id="KW-0804">Transcription</keyword>
<dbReference type="SUPFAM" id="SSF46689">
    <property type="entry name" value="Homeodomain-like"/>
    <property type="match status" value="1"/>
</dbReference>
<dbReference type="PROSITE" id="PS50977">
    <property type="entry name" value="HTH_TETR_2"/>
    <property type="match status" value="1"/>
</dbReference>
<reference evidence="7" key="1">
    <citation type="submission" date="2022-06" db="EMBL/GenBank/DDBJ databases">
        <authorList>
            <person name="Ping M."/>
        </authorList>
    </citation>
    <scope>NUCLEOTIDE SEQUENCE</scope>
    <source>
        <strain evidence="7">JCM11759T</strain>
    </source>
</reference>
<feature type="compositionally biased region" description="Low complexity" evidence="5">
    <location>
        <begin position="16"/>
        <end position="25"/>
    </location>
</feature>
<proteinExistence type="predicted"/>
<evidence type="ECO:0000256" key="1">
    <source>
        <dbReference type="ARBA" id="ARBA00023015"/>
    </source>
</evidence>
<protein>
    <submittedName>
        <fullName evidence="7">TetR/AcrR family transcriptional regulator</fullName>
    </submittedName>
</protein>
<name>A0ABY5D1G7_9ACTN</name>
<evidence type="ECO:0000256" key="3">
    <source>
        <dbReference type="ARBA" id="ARBA00023163"/>
    </source>
</evidence>
<evidence type="ECO:0000259" key="6">
    <source>
        <dbReference type="PROSITE" id="PS50977"/>
    </source>
</evidence>
<dbReference type="InterPro" id="IPR050109">
    <property type="entry name" value="HTH-type_TetR-like_transc_reg"/>
</dbReference>
<dbReference type="InterPro" id="IPR001647">
    <property type="entry name" value="HTH_TetR"/>
</dbReference>
<dbReference type="EMBL" id="CP099837">
    <property type="protein sequence ID" value="USY17571.1"/>
    <property type="molecule type" value="Genomic_DNA"/>
</dbReference>
<sequence length="255" mass="27507">MSAGEVSGTGPDAEPAHGAPATGRPAARRGRPPSAGLTPDGILDAARTVIENDGPDALTLRRLGKELGSNHTAVLRHFDGKDAILLGLAERLLDEALRDFTAADAWRETLADLARRIRWASLAHPRVAALVSTRVTRGPAELRGSDAVVGALRQAGFAERDAATYYRALTETAFALSSYEAGFHSLDREQQEEDRSAWRRSYLTASAREHPNLAAVSPFLPDVDERDHFEVVLELILDALELRAARARDTAATEG</sequence>
<dbReference type="Pfam" id="PF00440">
    <property type="entry name" value="TetR_N"/>
    <property type="match status" value="1"/>
</dbReference>
<dbReference type="Pfam" id="PF02909">
    <property type="entry name" value="TetR_C_1"/>
    <property type="match status" value="1"/>
</dbReference>
<dbReference type="InterPro" id="IPR036271">
    <property type="entry name" value="Tet_transcr_reg_TetR-rel_C_sf"/>
</dbReference>
<keyword evidence="8" id="KW-1185">Reference proteome</keyword>
<keyword evidence="2 4" id="KW-0238">DNA-binding</keyword>
<feature type="domain" description="HTH tetR-type" evidence="6">
    <location>
        <begin position="36"/>
        <end position="96"/>
    </location>
</feature>
<dbReference type="RefSeq" id="WP_254417133.1">
    <property type="nucleotide sequence ID" value="NZ_BAAAJB010000011.1"/>
</dbReference>
<accession>A0ABY5D1G7</accession>
<dbReference type="SUPFAM" id="SSF48498">
    <property type="entry name" value="Tetracyclin repressor-like, C-terminal domain"/>
    <property type="match status" value="1"/>
</dbReference>
<dbReference type="InterPro" id="IPR004111">
    <property type="entry name" value="Repressor_TetR_C"/>
</dbReference>
<evidence type="ECO:0000256" key="5">
    <source>
        <dbReference type="SAM" id="MobiDB-lite"/>
    </source>
</evidence>
<feature type="DNA-binding region" description="H-T-H motif" evidence="4">
    <location>
        <begin position="59"/>
        <end position="78"/>
    </location>
</feature>
<dbReference type="Gene3D" id="1.10.10.60">
    <property type="entry name" value="Homeodomain-like"/>
    <property type="match status" value="1"/>
</dbReference>
<gene>
    <name evidence="7" type="ORF">NE857_19735</name>
</gene>
<dbReference type="Gene3D" id="1.10.357.10">
    <property type="entry name" value="Tetracycline Repressor, domain 2"/>
    <property type="match status" value="1"/>
</dbReference>
<organism evidence="7 8">
    <name type="scientific">Nocardiopsis exhalans</name>
    <dbReference type="NCBI Taxonomy" id="163604"/>
    <lineage>
        <taxon>Bacteria</taxon>
        <taxon>Bacillati</taxon>
        <taxon>Actinomycetota</taxon>
        <taxon>Actinomycetes</taxon>
        <taxon>Streptosporangiales</taxon>
        <taxon>Nocardiopsidaceae</taxon>
        <taxon>Nocardiopsis</taxon>
    </lineage>
</organism>
<evidence type="ECO:0000256" key="4">
    <source>
        <dbReference type="PROSITE-ProRule" id="PRU00335"/>
    </source>
</evidence>
<evidence type="ECO:0000256" key="2">
    <source>
        <dbReference type="ARBA" id="ARBA00023125"/>
    </source>
</evidence>
<evidence type="ECO:0000313" key="8">
    <source>
        <dbReference type="Proteomes" id="UP001055940"/>
    </source>
</evidence>
<feature type="region of interest" description="Disordered" evidence="5">
    <location>
        <begin position="1"/>
        <end position="40"/>
    </location>
</feature>
<dbReference type="Proteomes" id="UP001055940">
    <property type="component" value="Chromosome"/>
</dbReference>
<dbReference type="PANTHER" id="PTHR30055">
    <property type="entry name" value="HTH-TYPE TRANSCRIPTIONAL REGULATOR RUTR"/>
    <property type="match status" value="1"/>
</dbReference>
<keyword evidence="1" id="KW-0805">Transcription regulation</keyword>
<evidence type="ECO:0000313" key="7">
    <source>
        <dbReference type="EMBL" id="USY17571.1"/>
    </source>
</evidence>
<dbReference type="PANTHER" id="PTHR30055:SF151">
    <property type="entry name" value="TRANSCRIPTIONAL REGULATORY PROTEIN"/>
    <property type="match status" value="1"/>
</dbReference>
<dbReference type="InterPro" id="IPR009057">
    <property type="entry name" value="Homeodomain-like_sf"/>
</dbReference>